<dbReference type="EnsemblMetazoa" id="ASIC011424-RA">
    <property type="protein sequence ID" value="ASIC011424-PA"/>
    <property type="gene ID" value="ASIC011424"/>
</dbReference>
<dbReference type="EMBL" id="ATLV01019120">
    <property type="status" value="NOT_ANNOTATED_CDS"/>
    <property type="molecule type" value="Genomic_DNA"/>
</dbReference>
<dbReference type="AlphaFoldDB" id="A0A084W0F0"/>
<dbReference type="VEuPathDB" id="VectorBase:ASIC011424"/>
<evidence type="ECO:0000313" key="1">
    <source>
        <dbReference type="EMBL" id="KFB43694.1"/>
    </source>
</evidence>
<accession>A0A084W0F0</accession>
<evidence type="ECO:0000313" key="3">
    <source>
        <dbReference type="Proteomes" id="UP000030765"/>
    </source>
</evidence>
<dbReference type="Proteomes" id="UP000030765">
    <property type="component" value="Unassembled WGS sequence"/>
</dbReference>
<name>A0A084W0F0_ANOSI</name>
<protein>
    <submittedName>
        <fullName evidence="1 2">CMP-N-acetylneuraminic acid synthetase</fullName>
    </submittedName>
</protein>
<keyword evidence="3" id="KW-1185">Reference proteome</keyword>
<sequence>MSELNDMKISKHLETNNMFLRAVDRAAPAPMQKNTCGDARPSVLMCNGANPCNIVPGSTVHPVGRQATIMMSSSAKGQLFSWRSGTHAHKCTATRAPCSKDAHAPNSL</sequence>
<proteinExistence type="predicted"/>
<evidence type="ECO:0000313" key="2">
    <source>
        <dbReference type="EnsemblMetazoa" id="ASIC011424-PA"/>
    </source>
</evidence>
<reference evidence="2" key="2">
    <citation type="submission" date="2020-05" db="UniProtKB">
        <authorList>
            <consortium name="EnsemblMetazoa"/>
        </authorList>
    </citation>
    <scope>IDENTIFICATION</scope>
</reference>
<dbReference type="EMBL" id="KE525262">
    <property type="protein sequence ID" value="KFB43694.1"/>
    <property type="molecule type" value="Genomic_DNA"/>
</dbReference>
<organism evidence="1">
    <name type="scientific">Anopheles sinensis</name>
    <name type="common">Mosquito</name>
    <dbReference type="NCBI Taxonomy" id="74873"/>
    <lineage>
        <taxon>Eukaryota</taxon>
        <taxon>Metazoa</taxon>
        <taxon>Ecdysozoa</taxon>
        <taxon>Arthropoda</taxon>
        <taxon>Hexapoda</taxon>
        <taxon>Insecta</taxon>
        <taxon>Pterygota</taxon>
        <taxon>Neoptera</taxon>
        <taxon>Endopterygota</taxon>
        <taxon>Diptera</taxon>
        <taxon>Nematocera</taxon>
        <taxon>Culicoidea</taxon>
        <taxon>Culicidae</taxon>
        <taxon>Anophelinae</taxon>
        <taxon>Anopheles</taxon>
    </lineage>
</organism>
<reference evidence="1 3" key="1">
    <citation type="journal article" date="2014" name="BMC Genomics">
        <title>Genome sequence of Anopheles sinensis provides insight into genetics basis of mosquito competence for malaria parasites.</title>
        <authorList>
            <person name="Zhou D."/>
            <person name="Zhang D."/>
            <person name="Ding G."/>
            <person name="Shi L."/>
            <person name="Hou Q."/>
            <person name="Ye Y."/>
            <person name="Xu Y."/>
            <person name="Zhou H."/>
            <person name="Xiong C."/>
            <person name="Li S."/>
            <person name="Yu J."/>
            <person name="Hong S."/>
            <person name="Yu X."/>
            <person name="Zou P."/>
            <person name="Chen C."/>
            <person name="Chang X."/>
            <person name="Wang W."/>
            <person name="Lv Y."/>
            <person name="Sun Y."/>
            <person name="Ma L."/>
            <person name="Shen B."/>
            <person name="Zhu C."/>
        </authorList>
    </citation>
    <scope>NUCLEOTIDE SEQUENCE [LARGE SCALE GENOMIC DNA]</scope>
</reference>
<gene>
    <name evidence="1" type="ORF">ZHAS_00011424</name>
</gene>